<keyword evidence="2" id="KW-0472">Membrane</keyword>
<name>A0A1W1VTF1_9BACT</name>
<protein>
    <submittedName>
        <fullName evidence="4">Glycosyl transferase family 2</fullName>
    </submittedName>
</protein>
<dbReference type="GO" id="GO:0016740">
    <property type="term" value="F:transferase activity"/>
    <property type="evidence" value="ECO:0007669"/>
    <property type="project" value="UniProtKB-KW"/>
</dbReference>
<evidence type="ECO:0000256" key="1">
    <source>
        <dbReference type="ARBA" id="ARBA00038494"/>
    </source>
</evidence>
<dbReference type="Proteomes" id="UP000192266">
    <property type="component" value="Unassembled WGS sequence"/>
</dbReference>
<dbReference type="Gene3D" id="3.90.550.10">
    <property type="entry name" value="Spore Coat Polysaccharide Biosynthesis Protein SpsA, Chain A"/>
    <property type="match status" value="1"/>
</dbReference>
<proteinExistence type="inferred from homology"/>
<dbReference type="CDD" id="cd02511">
    <property type="entry name" value="Beta4Glucosyltransferase"/>
    <property type="match status" value="1"/>
</dbReference>
<keyword evidence="2" id="KW-1133">Transmembrane helix</keyword>
<keyword evidence="4" id="KW-0808">Transferase</keyword>
<organism evidence="4 5">
    <name type="scientific">Hymenobacter roseosalivarius DSM 11622</name>
    <dbReference type="NCBI Taxonomy" id="645990"/>
    <lineage>
        <taxon>Bacteria</taxon>
        <taxon>Pseudomonadati</taxon>
        <taxon>Bacteroidota</taxon>
        <taxon>Cytophagia</taxon>
        <taxon>Cytophagales</taxon>
        <taxon>Hymenobacteraceae</taxon>
        <taxon>Hymenobacter</taxon>
    </lineage>
</organism>
<keyword evidence="5" id="KW-1185">Reference proteome</keyword>
<dbReference type="AlphaFoldDB" id="A0A1W1VTF1"/>
<gene>
    <name evidence="4" type="ORF">SAMN00120144_0552</name>
</gene>
<evidence type="ECO:0000313" key="4">
    <source>
        <dbReference type="EMBL" id="SMB96164.1"/>
    </source>
</evidence>
<sequence>MILKQYRCVCSETKAKVCIRRETQLEAVPNSRYLPPMPVSLSVVIITYNEERNIGRCLDALGDIADEVVVVDSFSTDETVGICESRHVRVVQQAFAGYVEQKNFATAQARHDHVLQLDADEVLTEELRQSIREAKQNWQGAGYTLARLTNYCGTWVRHGGWYPDRKLRLYDRRLGRWTGLLLHERYEVAGGQNVGTLSGDLLHYSYDSVAQHITQLNHFTSIAAEELALRGRGNATFFHLLLQPVWKFVHGYFLRLGFLDGFAGLCIASISAGGVFLKYAKLRTQSIPPAT</sequence>
<keyword evidence="2" id="KW-0812">Transmembrane</keyword>
<dbReference type="STRING" id="645990.SAMN00120144_0552"/>
<evidence type="ECO:0000256" key="2">
    <source>
        <dbReference type="SAM" id="Phobius"/>
    </source>
</evidence>
<evidence type="ECO:0000313" key="5">
    <source>
        <dbReference type="Proteomes" id="UP000192266"/>
    </source>
</evidence>
<dbReference type="InterPro" id="IPR001173">
    <property type="entry name" value="Glyco_trans_2-like"/>
</dbReference>
<dbReference type="PANTHER" id="PTHR43630:SF2">
    <property type="entry name" value="GLYCOSYLTRANSFERASE"/>
    <property type="match status" value="1"/>
</dbReference>
<dbReference type="InterPro" id="IPR029044">
    <property type="entry name" value="Nucleotide-diphossugar_trans"/>
</dbReference>
<dbReference type="SUPFAM" id="SSF53448">
    <property type="entry name" value="Nucleotide-diphospho-sugar transferases"/>
    <property type="match status" value="1"/>
</dbReference>
<dbReference type="EMBL" id="FWWW01000070">
    <property type="protein sequence ID" value="SMB96164.1"/>
    <property type="molecule type" value="Genomic_DNA"/>
</dbReference>
<feature type="transmembrane region" description="Helical" evidence="2">
    <location>
        <begin position="252"/>
        <end position="277"/>
    </location>
</feature>
<dbReference type="PANTHER" id="PTHR43630">
    <property type="entry name" value="POLY-BETA-1,6-N-ACETYL-D-GLUCOSAMINE SYNTHASE"/>
    <property type="match status" value="1"/>
</dbReference>
<feature type="domain" description="Glycosyltransferase 2-like" evidence="3">
    <location>
        <begin position="42"/>
        <end position="140"/>
    </location>
</feature>
<comment type="similarity">
    <text evidence="1">Belongs to the glycosyltransferase 2 family. WaaE/KdtX subfamily.</text>
</comment>
<evidence type="ECO:0000259" key="3">
    <source>
        <dbReference type="Pfam" id="PF00535"/>
    </source>
</evidence>
<dbReference type="Pfam" id="PF00535">
    <property type="entry name" value="Glycos_transf_2"/>
    <property type="match status" value="1"/>
</dbReference>
<accession>A0A1W1VTF1</accession>
<reference evidence="4 5" key="1">
    <citation type="submission" date="2017-04" db="EMBL/GenBank/DDBJ databases">
        <authorList>
            <person name="Afonso C.L."/>
            <person name="Miller P.J."/>
            <person name="Scott M.A."/>
            <person name="Spackman E."/>
            <person name="Goraichik I."/>
            <person name="Dimitrov K.M."/>
            <person name="Suarez D.L."/>
            <person name="Swayne D.E."/>
        </authorList>
    </citation>
    <scope>NUCLEOTIDE SEQUENCE [LARGE SCALE GENOMIC DNA]</scope>
    <source>
        <strain evidence="4 5">DSM 11622</strain>
    </source>
</reference>